<dbReference type="EMBL" id="SGWQ01000010">
    <property type="protein sequence ID" value="RZS34061.1"/>
    <property type="molecule type" value="Genomic_DNA"/>
</dbReference>
<dbReference type="OrthoDB" id="3430276at2"/>
<dbReference type="AlphaFoldDB" id="A0A4Q7KGR4"/>
<evidence type="ECO:0000313" key="3">
    <source>
        <dbReference type="Proteomes" id="UP000294257"/>
    </source>
</evidence>
<gene>
    <name evidence="2" type="ORF">EV193_110211</name>
</gene>
<reference evidence="2 3" key="1">
    <citation type="submission" date="2019-02" db="EMBL/GenBank/DDBJ databases">
        <title>Genomic Encyclopedia of Type Strains, Phase IV (KMG-IV): sequencing the most valuable type-strain genomes for metagenomic binning, comparative biology and taxonomic classification.</title>
        <authorList>
            <person name="Goeker M."/>
        </authorList>
    </citation>
    <scope>NUCLEOTIDE SEQUENCE [LARGE SCALE GENOMIC DNA]</scope>
    <source>
        <strain evidence="2 3">DSM 101727</strain>
    </source>
</reference>
<keyword evidence="3" id="KW-1185">Reference proteome</keyword>
<dbReference type="Pfam" id="PF04149">
    <property type="entry name" value="DUF397"/>
    <property type="match status" value="1"/>
</dbReference>
<sequence>MSAVDLSGARWRRSSFSDNGAGNCVEIAFVTGSSAIRDSKQPAGGTVSVPPTAWHAFREYTKFGG</sequence>
<evidence type="ECO:0000313" key="2">
    <source>
        <dbReference type="EMBL" id="RZS34061.1"/>
    </source>
</evidence>
<protein>
    <submittedName>
        <fullName evidence="2">Uncharacterized protein DUF397</fullName>
    </submittedName>
</protein>
<dbReference type="Proteomes" id="UP000294257">
    <property type="component" value="Unassembled WGS sequence"/>
</dbReference>
<proteinExistence type="predicted"/>
<organism evidence="2 3">
    <name type="scientific">Herbihabitans rhizosphaerae</name>
    <dbReference type="NCBI Taxonomy" id="1872711"/>
    <lineage>
        <taxon>Bacteria</taxon>
        <taxon>Bacillati</taxon>
        <taxon>Actinomycetota</taxon>
        <taxon>Actinomycetes</taxon>
        <taxon>Pseudonocardiales</taxon>
        <taxon>Pseudonocardiaceae</taxon>
        <taxon>Herbihabitans</taxon>
    </lineage>
</organism>
<dbReference type="InterPro" id="IPR007278">
    <property type="entry name" value="DUF397"/>
</dbReference>
<feature type="domain" description="DUF397" evidence="1">
    <location>
        <begin position="9"/>
        <end position="59"/>
    </location>
</feature>
<accession>A0A4Q7KGR4</accession>
<name>A0A4Q7KGR4_9PSEU</name>
<evidence type="ECO:0000259" key="1">
    <source>
        <dbReference type="Pfam" id="PF04149"/>
    </source>
</evidence>
<comment type="caution">
    <text evidence="2">The sequence shown here is derived from an EMBL/GenBank/DDBJ whole genome shotgun (WGS) entry which is preliminary data.</text>
</comment>
<dbReference type="RefSeq" id="WP_130347419.1">
    <property type="nucleotide sequence ID" value="NZ_SGWQ01000010.1"/>
</dbReference>